<dbReference type="InterPro" id="IPR000873">
    <property type="entry name" value="AMP-dep_synth/lig_dom"/>
</dbReference>
<keyword evidence="2 5" id="KW-0436">Ligase</keyword>
<accession>A0A367PJS2</accession>
<dbReference type="PROSITE" id="PS00455">
    <property type="entry name" value="AMP_BINDING"/>
    <property type="match status" value="1"/>
</dbReference>
<dbReference type="InterPro" id="IPR045851">
    <property type="entry name" value="AMP-bd_C_sf"/>
</dbReference>
<dbReference type="SUPFAM" id="SSF56801">
    <property type="entry name" value="Acetyl-CoA synthetase-like"/>
    <property type="match status" value="1"/>
</dbReference>
<feature type="domain" description="AMP-binding enzyme C-terminal" evidence="4">
    <location>
        <begin position="428"/>
        <end position="503"/>
    </location>
</feature>
<dbReference type="EMBL" id="QDHA01000037">
    <property type="protein sequence ID" value="RCJ07487.1"/>
    <property type="molecule type" value="Genomic_DNA"/>
</dbReference>
<gene>
    <name evidence="5" type="ORF">DDK22_16025</name>
</gene>
<sequence>MKMNFANLTAQIAMHHRDREALVNIERNRRFTHAQLHRFTNRVANMLRERLALRRGDNYLCILENDNLSLLHAWTALKGEAAACWTNFRDSIDEHLWQIDFIRPKVVFIENGLIDRYFDVLRERGITVVCMDPPAESRPGLLCFQDLLDGVPDTNPGVESDTTGDVLVYRFTGGTTGKSKCAQYTMDNWLANRDSFFAGSETWLDASSRYLHMAPISHGSGLGLLPTMFRGGCTVTQNVPDMREWCRNVEAHRITVAMMVPTLLYRLLELPEATNHDLSTLSTCFYGAAPMSPNKLRLLQQRFGNIFVQAYGSTECMQRVAVLTKADHATVSDGRLGSAGRVTAQAEVIVVDEAGKEVPAGVTGEIWLRSRAVISGYYNNPEGTAAEFENGFWKSGDLGYVDEEGFLFIVDRKKDMIISGGFNVYAIEVEAALSSHPAVALSAVVGVPDEQWGEIVHAEVVLKPGCEVSPEVLIEHVKGSIGRFKAPKSITFVADIPVSVVGKVQRRQVREKYWKHHTRRVA</sequence>
<evidence type="ECO:0000313" key="6">
    <source>
        <dbReference type="Proteomes" id="UP000253501"/>
    </source>
</evidence>
<dbReference type="GO" id="GO:0031956">
    <property type="term" value="F:medium-chain fatty acid-CoA ligase activity"/>
    <property type="evidence" value="ECO:0007669"/>
    <property type="project" value="TreeGrafter"/>
</dbReference>
<feature type="domain" description="AMP-dependent synthetase/ligase" evidence="3">
    <location>
        <begin position="13"/>
        <end position="378"/>
    </location>
</feature>
<dbReference type="Proteomes" id="UP000253501">
    <property type="component" value="Unassembled WGS sequence"/>
</dbReference>
<evidence type="ECO:0000256" key="2">
    <source>
        <dbReference type="ARBA" id="ARBA00022598"/>
    </source>
</evidence>
<proteinExistence type="inferred from homology"/>
<protein>
    <submittedName>
        <fullName evidence="5">Long-chain fatty acid--CoA ligase</fullName>
    </submittedName>
</protein>
<dbReference type="PANTHER" id="PTHR43201">
    <property type="entry name" value="ACYL-COA SYNTHETASE"/>
    <property type="match status" value="1"/>
</dbReference>
<dbReference type="AlphaFoldDB" id="A0A367PJS2"/>
<dbReference type="InterPro" id="IPR020845">
    <property type="entry name" value="AMP-binding_CS"/>
</dbReference>
<evidence type="ECO:0000256" key="1">
    <source>
        <dbReference type="ARBA" id="ARBA00006432"/>
    </source>
</evidence>
<evidence type="ECO:0000313" key="5">
    <source>
        <dbReference type="EMBL" id="RCJ07487.1"/>
    </source>
</evidence>
<comment type="similarity">
    <text evidence="1">Belongs to the ATP-dependent AMP-binding enzyme family.</text>
</comment>
<dbReference type="InterPro" id="IPR042099">
    <property type="entry name" value="ANL_N_sf"/>
</dbReference>
<evidence type="ECO:0000259" key="3">
    <source>
        <dbReference type="Pfam" id="PF00501"/>
    </source>
</evidence>
<evidence type="ECO:0000259" key="4">
    <source>
        <dbReference type="Pfam" id="PF13193"/>
    </source>
</evidence>
<organism evidence="5 6">
    <name type="scientific">Cupriavidus necator</name>
    <name type="common">Alcaligenes eutrophus</name>
    <name type="synonym">Ralstonia eutropha</name>
    <dbReference type="NCBI Taxonomy" id="106590"/>
    <lineage>
        <taxon>Bacteria</taxon>
        <taxon>Pseudomonadati</taxon>
        <taxon>Pseudomonadota</taxon>
        <taxon>Betaproteobacteria</taxon>
        <taxon>Burkholderiales</taxon>
        <taxon>Burkholderiaceae</taxon>
        <taxon>Cupriavidus</taxon>
    </lineage>
</organism>
<name>A0A367PJS2_CUPNE</name>
<dbReference type="Pfam" id="PF13193">
    <property type="entry name" value="AMP-binding_C"/>
    <property type="match status" value="1"/>
</dbReference>
<reference evidence="5 6" key="1">
    <citation type="submission" date="2018-04" db="EMBL/GenBank/DDBJ databases">
        <title>Cupriavidus necator CR12 genome sequencing and assembly.</title>
        <authorList>
            <person name="Ben Fekih I."/>
            <person name="Mazhar H.S."/>
            <person name="Bello S.K."/>
            <person name="Rensing C."/>
        </authorList>
    </citation>
    <scope>NUCLEOTIDE SEQUENCE [LARGE SCALE GENOMIC DNA]</scope>
    <source>
        <strain evidence="5 6">CR12</strain>
    </source>
</reference>
<dbReference type="InterPro" id="IPR025110">
    <property type="entry name" value="AMP-bd_C"/>
</dbReference>
<dbReference type="Gene3D" id="3.30.300.30">
    <property type="match status" value="1"/>
</dbReference>
<dbReference type="PANTHER" id="PTHR43201:SF5">
    <property type="entry name" value="MEDIUM-CHAIN ACYL-COA LIGASE ACSF2, MITOCHONDRIAL"/>
    <property type="match status" value="1"/>
</dbReference>
<dbReference type="Pfam" id="PF00501">
    <property type="entry name" value="AMP-binding"/>
    <property type="match status" value="1"/>
</dbReference>
<comment type="caution">
    <text evidence="5">The sequence shown here is derived from an EMBL/GenBank/DDBJ whole genome shotgun (WGS) entry which is preliminary data.</text>
</comment>
<dbReference type="Gene3D" id="3.40.50.12780">
    <property type="entry name" value="N-terminal domain of ligase-like"/>
    <property type="match status" value="1"/>
</dbReference>
<dbReference type="GO" id="GO:0006631">
    <property type="term" value="P:fatty acid metabolic process"/>
    <property type="evidence" value="ECO:0007669"/>
    <property type="project" value="TreeGrafter"/>
</dbReference>